<evidence type="ECO:0000259" key="4">
    <source>
        <dbReference type="Pfam" id="PF08352"/>
    </source>
</evidence>
<dbReference type="RefSeq" id="WP_323379568.1">
    <property type="nucleotide sequence ID" value="NZ_WMLF01000716.1"/>
</dbReference>
<protein>
    <submittedName>
        <fullName evidence="5">ABC transporter ATP-binding protein</fullName>
    </submittedName>
</protein>
<accession>A0ABR6ENU1</accession>
<comment type="caution">
    <text evidence="5">The sequence shown here is derived from an EMBL/GenBank/DDBJ whole genome shotgun (WGS) entry which is preliminary data.</text>
</comment>
<dbReference type="GO" id="GO:0005524">
    <property type="term" value="F:ATP binding"/>
    <property type="evidence" value="ECO:0007669"/>
    <property type="project" value="UniProtKB-KW"/>
</dbReference>
<dbReference type="PANTHER" id="PTHR43067:SF3">
    <property type="entry name" value="MALTOSE ABC TRANSPORTER, ATP-BINDING PROTEIN"/>
    <property type="match status" value="1"/>
</dbReference>
<keyword evidence="2" id="KW-0547">Nucleotide-binding</keyword>
<dbReference type="InterPro" id="IPR013563">
    <property type="entry name" value="Oligopep_ABC_C"/>
</dbReference>
<keyword evidence="3 5" id="KW-0067">ATP-binding</keyword>
<evidence type="ECO:0000313" key="5">
    <source>
        <dbReference type="EMBL" id="MBB1247012.1"/>
    </source>
</evidence>
<evidence type="ECO:0000256" key="3">
    <source>
        <dbReference type="ARBA" id="ARBA00022840"/>
    </source>
</evidence>
<dbReference type="Proteomes" id="UP000766698">
    <property type="component" value="Unassembled WGS sequence"/>
</dbReference>
<dbReference type="PANTHER" id="PTHR43067">
    <property type="entry name" value="OLIGOPEPTIDE/DIPEPTIDE ABC TRANSPORTER, ATPASE SUBUNIT"/>
    <property type="match status" value="1"/>
</dbReference>
<keyword evidence="6" id="KW-1185">Reference proteome</keyword>
<dbReference type="NCBIfam" id="TIGR01727">
    <property type="entry name" value="oligo_HPY"/>
    <property type="match status" value="1"/>
</dbReference>
<evidence type="ECO:0000313" key="6">
    <source>
        <dbReference type="Proteomes" id="UP000766698"/>
    </source>
</evidence>
<dbReference type="Pfam" id="PF08352">
    <property type="entry name" value="oligo_HPY"/>
    <property type="match status" value="1"/>
</dbReference>
<proteinExistence type="predicted"/>
<reference evidence="6" key="1">
    <citation type="journal article" date="2020" name="Syst. Appl. Microbiol.">
        <title>Streptomyces alkaliterrae sp. nov., isolated from an alkaline soil, and emended descriptions of Streptomyces alkaliphilus, Streptomyces calidiresistens and Streptomyces durbertensis.</title>
        <authorList>
            <person name="Swiecimska M."/>
            <person name="Golinska P."/>
            <person name="Nouioui I."/>
            <person name="Wypij M."/>
            <person name="Rai M."/>
            <person name="Sangal V."/>
            <person name="Goodfellow M."/>
        </authorList>
    </citation>
    <scope>NUCLEOTIDE SEQUENCE [LARGE SCALE GENOMIC DNA]</scope>
    <source>
        <strain evidence="6">DSM 104538</strain>
    </source>
</reference>
<dbReference type="InterPro" id="IPR027417">
    <property type="entry name" value="P-loop_NTPase"/>
</dbReference>
<gene>
    <name evidence="5" type="ORF">GL263_26205</name>
</gene>
<feature type="domain" description="Oligopeptide/dipeptide ABC transporter C-terminal" evidence="4">
    <location>
        <begin position="1"/>
        <end position="51"/>
    </location>
</feature>
<evidence type="ECO:0000256" key="1">
    <source>
        <dbReference type="ARBA" id="ARBA00022448"/>
    </source>
</evidence>
<sequence length="78" mass="8420">PYTRGLLDSLPRLDDHDDTPLRAIAGSPPSLLRPLPGCAFAPRCPHAADDCHSRRPDTVRDGERLVACHLPLTTGAAR</sequence>
<organism evidence="5 6">
    <name type="scientific">Streptomyces durbertensis</name>
    <dbReference type="NCBI Taxonomy" id="2448886"/>
    <lineage>
        <taxon>Bacteria</taxon>
        <taxon>Bacillati</taxon>
        <taxon>Actinomycetota</taxon>
        <taxon>Actinomycetes</taxon>
        <taxon>Kitasatosporales</taxon>
        <taxon>Streptomycetaceae</taxon>
        <taxon>Streptomyces</taxon>
    </lineage>
</organism>
<keyword evidence="1" id="KW-0813">Transport</keyword>
<evidence type="ECO:0000256" key="2">
    <source>
        <dbReference type="ARBA" id="ARBA00022741"/>
    </source>
</evidence>
<dbReference type="EMBL" id="WMLF01000716">
    <property type="protein sequence ID" value="MBB1247012.1"/>
    <property type="molecule type" value="Genomic_DNA"/>
</dbReference>
<feature type="non-terminal residue" evidence="5">
    <location>
        <position position="1"/>
    </location>
</feature>
<name>A0ABR6ENU1_9ACTN</name>
<dbReference type="Gene3D" id="3.40.50.300">
    <property type="entry name" value="P-loop containing nucleotide triphosphate hydrolases"/>
    <property type="match status" value="1"/>
</dbReference>